<reference evidence="1 2" key="1">
    <citation type="submission" date="2018-09" db="EMBL/GenBank/DDBJ databases">
        <title>Genomic investigation of the strawberry pathogen Phytophthora fragariae indicates pathogenicity is determined by transcriptional variation in three key races.</title>
        <authorList>
            <person name="Adams T.M."/>
            <person name="Armitage A.D."/>
            <person name="Sobczyk M.K."/>
            <person name="Bates H.J."/>
            <person name="Dunwell J.M."/>
            <person name="Nellist C.F."/>
            <person name="Harrison R.J."/>
        </authorList>
    </citation>
    <scope>NUCLEOTIDE SEQUENCE [LARGE SCALE GENOMIC DNA]</scope>
    <source>
        <strain evidence="1 2">NOV-77</strain>
    </source>
</reference>
<dbReference type="Proteomes" id="UP000486351">
    <property type="component" value="Unassembled WGS sequence"/>
</dbReference>
<protein>
    <submittedName>
        <fullName evidence="1">Uncharacterized protein</fullName>
    </submittedName>
</protein>
<gene>
    <name evidence="1" type="ORF">PF008_g32071</name>
</gene>
<sequence>MRLLLALCRLCLATQWTVHPVLCVWSAGLALQAPLAQCVWRADPAARRSREGAFS</sequence>
<accession>A0A6G0Q0Y1</accession>
<dbReference type="EMBL" id="QXFY01008199">
    <property type="protein sequence ID" value="KAE9264621.1"/>
    <property type="molecule type" value="Genomic_DNA"/>
</dbReference>
<evidence type="ECO:0000313" key="2">
    <source>
        <dbReference type="Proteomes" id="UP000486351"/>
    </source>
</evidence>
<comment type="caution">
    <text evidence="1">The sequence shown here is derived from an EMBL/GenBank/DDBJ whole genome shotgun (WGS) entry which is preliminary data.</text>
</comment>
<name>A0A6G0Q0Y1_9STRA</name>
<dbReference type="AlphaFoldDB" id="A0A6G0Q0Y1"/>
<evidence type="ECO:0000313" key="1">
    <source>
        <dbReference type="EMBL" id="KAE9264621.1"/>
    </source>
</evidence>
<organism evidence="1 2">
    <name type="scientific">Phytophthora fragariae</name>
    <dbReference type="NCBI Taxonomy" id="53985"/>
    <lineage>
        <taxon>Eukaryota</taxon>
        <taxon>Sar</taxon>
        <taxon>Stramenopiles</taxon>
        <taxon>Oomycota</taxon>
        <taxon>Peronosporomycetes</taxon>
        <taxon>Peronosporales</taxon>
        <taxon>Peronosporaceae</taxon>
        <taxon>Phytophthora</taxon>
    </lineage>
</organism>
<proteinExistence type="predicted"/>